<accession>A0A165BG01</accession>
<protein>
    <submittedName>
        <fullName evidence="1">Uncharacterized protein</fullName>
    </submittedName>
</protein>
<organism evidence="1 2">
    <name type="scientific">Laetiporus sulphureus 93-53</name>
    <dbReference type="NCBI Taxonomy" id="1314785"/>
    <lineage>
        <taxon>Eukaryota</taxon>
        <taxon>Fungi</taxon>
        <taxon>Dikarya</taxon>
        <taxon>Basidiomycota</taxon>
        <taxon>Agaricomycotina</taxon>
        <taxon>Agaricomycetes</taxon>
        <taxon>Polyporales</taxon>
        <taxon>Laetiporus</taxon>
    </lineage>
</organism>
<reference evidence="1 2" key="1">
    <citation type="journal article" date="2016" name="Mol. Biol. Evol.">
        <title>Comparative Genomics of Early-Diverging Mushroom-Forming Fungi Provides Insights into the Origins of Lignocellulose Decay Capabilities.</title>
        <authorList>
            <person name="Nagy L.G."/>
            <person name="Riley R."/>
            <person name="Tritt A."/>
            <person name="Adam C."/>
            <person name="Daum C."/>
            <person name="Floudas D."/>
            <person name="Sun H."/>
            <person name="Yadav J.S."/>
            <person name="Pangilinan J."/>
            <person name="Larsson K.H."/>
            <person name="Matsuura K."/>
            <person name="Barry K."/>
            <person name="Labutti K."/>
            <person name="Kuo R."/>
            <person name="Ohm R.A."/>
            <person name="Bhattacharya S.S."/>
            <person name="Shirouzu T."/>
            <person name="Yoshinaga Y."/>
            <person name="Martin F.M."/>
            <person name="Grigoriev I.V."/>
            <person name="Hibbett D.S."/>
        </authorList>
    </citation>
    <scope>NUCLEOTIDE SEQUENCE [LARGE SCALE GENOMIC DNA]</scope>
    <source>
        <strain evidence="1 2">93-53</strain>
    </source>
</reference>
<evidence type="ECO:0000313" key="2">
    <source>
        <dbReference type="Proteomes" id="UP000076871"/>
    </source>
</evidence>
<dbReference type="Proteomes" id="UP000076871">
    <property type="component" value="Unassembled WGS sequence"/>
</dbReference>
<name>A0A165BG01_9APHY</name>
<evidence type="ECO:0000313" key="1">
    <source>
        <dbReference type="EMBL" id="KZT00978.1"/>
    </source>
</evidence>
<dbReference type="RefSeq" id="XP_040758718.1">
    <property type="nucleotide sequence ID" value="XM_040907367.1"/>
</dbReference>
<dbReference type="InParanoid" id="A0A165BG01"/>
<dbReference type="EMBL" id="KV427672">
    <property type="protein sequence ID" value="KZT00978.1"/>
    <property type="molecule type" value="Genomic_DNA"/>
</dbReference>
<dbReference type="GeneID" id="63824396"/>
<sequence length="154" mass="16123">MATGTKGLHRKERGGGGGGGGGGDFKCCVDDGCGSRSWVNAVGGRRNERAQLSLGEHAIQTTHQQSTPNSRGSSISLIACGANLEATTAFELPVMKTGSGMYLAFIRTVQDYQPHSCGLSAIRIETRSFLLAVAKMSPEVLAAFSARIPPKVVQ</sequence>
<proteinExistence type="predicted"/>
<dbReference type="AlphaFoldDB" id="A0A165BG01"/>
<keyword evidence="2" id="KW-1185">Reference proteome</keyword>
<gene>
    <name evidence="1" type="ORF">LAESUDRAFT_717780</name>
</gene>